<dbReference type="Proteomes" id="UP000824070">
    <property type="component" value="Unassembled WGS sequence"/>
</dbReference>
<sequence>MSEFSCPDYDAVMAFINTYMKPNISPSEEGDGKSCLEWYPAAKEALEALTETQRNFFLTSDATAAYAKRYNNWASAYGEGATSSLGTIMSSNDTAAIIALVALSSATVAAAGFMIASRRRKAK</sequence>
<keyword evidence="1" id="KW-1133">Transmembrane helix</keyword>
<keyword evidence="1" id="KW-0472">Membrane</keyword>
<proteinExistence type="predicted"/>
<protein>
    <submittedName>
        <fullName evidence="2">Uncharacterized protein</fullName>
    </submittedName>
</protein>
<evidence type="ECO:0000313" key="3">
    <source>
        <dbReference type="Proteomes" id="UP000824070"/>
    </source>
</evidence>
<organism evidence="2 3">
    <name type="scientific">Candidatus Alloenteromonas pullicola</name>
    <dbReference type="NCBI Taxonomy" id="2840784"/>
    <lineage>
        <taxon>Bacteria</taxon>
        <taxon>Bacillati</taxon>
        <taxon>Bacillota</taxon>
        <taxon>Bacillota incertae sedis</taxon>
        <taxon>Candidatus Alloenteromonas</taxon>
    </lineage>
</organism>
<dbReference type="AlphaFoldDB" id="A0A9D1LMP4"/>
<dbReference type="EMBL" id="DVMV01000003">
    <property type="protein sequence ID" value="HIU44695.1"/>
    <property type="molecule type" value="Genomic_DNA"/>
</dbReference>
<keyword evidence="1" id="KW-0812">Transmembrane</keyword>
<feature type="transmembrane region" description="Helical" evidence="1">
    <location>
        <begin position="95"/>
        <end position="116"/>
    </location>
</feature>
<reference evidence="2" key="1">
    <citation type="submission" date="2020-10" db="EMBL/GenBank/DDBJ databases">
        <authorList>
            <person name="Gilroy R."/>
        </authorList>
    </citation>
    <scope>NUCLEOTIDE SEQUENCE</scope>
    <source>
        <strain evidence="2">ChiGjej1B1-22543</strain>
    </source>
</reference>
<comment type="caution">
    <text evidence="2">The sequence shown here is derived from an EMBL/GenBank/DDBJ whole genome shotgun (WGS) entry which is preliminary data.</text>
</comment>
<evidence type="ECO:0000313" key="2">
    <source>
        <dbReference type="EMBL" id="HIU44695.1"/>
    </source>
</evidence>
<gene>
    <name evidence="2" type="ORF">IAC52_00125</name>
</gene>
<reference evidence="2" key="2">
    <citation type="journal article" date="2021" name="PeerJ">
        <title>Extensive microbial diversity within the chicken gut microbiome revealed by metagenomics and culture.</title>
        <authorList>
            <person name="Gilroy R."/>
            <person name="Ravi A."/>
            <person name="Getino M."/>
            <person name="Pursley I."/>
            <person name="Horton D.L."/>
            <person name="Alikhan N.F."/>
            <person name="Baker D."/>
            <person name="Gharbi K."/>
            <person name="Hall N."/>
            <person name="Watson M."/>
            <person name="Adriaenssens E.M."/>
            <person name="Foster-Nyarko E."/>
            <person name="Jarju S."/>
            <person name="Secka A."/>
            <person name="Antonio M."/>
            <person name="Oren A."/>
            <person name="Chaudhuri R.R."/>
            <person name="La Ragione R."/>
            <person name="Hildebrand F."/>
            <person name="Pallen M.J."/>
        </authorList>
    </citation>
    <scope>NUCLEOTIDE SEQUENCE</scope>
    <source>
        <strain evidence="2">ChiGjej1B1-22543</strain>
    </source>
</reference>
<name>A0A9D1LMP4_9FIRM</name>
<evidence type="ECO:0000256" key="1">
    <source>
        <dbReference type="SAM" id="Phobius"/>
    </source>
</evidence>
<accession>A0A9D1LMP4</accession>